<reference evidence="1" key="1">
    <citation type="submission" date="2023-07" db="EMBL/GenBank/DDBJ databases">
        <authorList>
            <consortium name="AG Swart"/>
            <person name="Singh M."/>
            <person name="Singh A."/>
            <person name="Seah K."/>
            <person name="Emmerich C."/>
        </authorList>
    </citation>
    <scope>NUCLEOTIDE SEQUENCE</scope>
    <source>
        <strain evidence="1">DP1</strain>
    </source>
</reference>
<proteinExistence type="predicted"/>
<protein>
    <submittedName>
        <fullName evidence="1">Uncharacterized protein</fullName>
    </submittedName>
</protein>
<comment type="caution">
    <text evidence="1">The sequence shown here is derived from an EMBL/GenBank/DDBJ whole genome shotgun (WGS) entry which is preliminary data.</text>
</comment>
<name>A0AAD1U2K7_EUPCR</name>
<organism evidence="1 2">
    <name type="scientific">Euplotes crassus</name>
    <dbReference type="NCBI Taxonomy" id="5936"/>
    <lineage>
        <taxon>Eukaryota</taxon>
        <taxon>Sar</taxon>
        <taxon>Alveolata</taxon>
        <taxon>Ciliophora</taxon>
        <taxon>Intramacronucleata</taxon>
        <taxon>Spirotrichea</taxon>
        <taxon>Hypotrichia</taxon>
        <taxon>Euplotida</taxon>
        <taxon>Euplotidae</taxon>
        <taxon>Moneuplotes</taxon>
    </lineage>
</organism>
<accession>A0AAD1U2K7</accession>
<dbReference type="EMBL" id="CAMPGE010002052">
    <property type="protein sequence ID" value="CAI2360858.1"/>
    <property type="molecule type" value="Genomic_DNA"/>
</dbReference>
<evidence type="ECO:0000313" key="1">
    <source>
        <dbReference type="EMBL" id="CAI2360858.1"/>
    </source>
</evidence>
<dbReference type="Proteomes" id="UP001295684">
    <property type="component" value="Unassembled WGS sequence"/>
</dbReference>
<gene>
    <name evidence="1" type="ORF">ECRASSUSDP1_LOCUS2165</name>
</gene>
<keyword evidence="2" id="KW-1185">Reference proteome</keyword>
<dbReference type="AlphaFoldDB" id="A0AAD1U2K7"/>
<evidence type="ECO:0000313" key="2">
    <source>
        <dbReference type="Proteomes" id="UP001295684"/>
    </source>
</evidence>
<sequence>MEAESYQVAFKGGSDKTYIKRLIISFSNCINILKFYGDVEESYSLMFRLCTQSRALWTKYNKAFINGLREYKGTRVLKCARPFSKEVAEYFYDIEDPIELQFYEYVLVLKKEESIREFCEFIKSYKHRNKIQFKQIFVHYEGKDMDLAILNSPYCVLKKYYLRTECVQVEGLGNLDVEEGEGEVEYTERIMQSELKDREYKKGLWDWLKGEKKKYGIVKETSQICLMNQKLSTSDDLANIEDMFPKSIRESCREVRIQKYDEEELFKNKNSLKYALENLSTIFPNFNKLSVALDMISERGSKPHSLKYYIQEGVSLVPYRIRDSSFIIKDCIVYFYDKDIKEFQSFSADKIACQNVNQWDFLTKRQYEGFVTVSPQSIVEIQNIHSKNIHKLTKFESFVSRFYQNKCKITKNFFPTDYFIESKPFDLIIGGENLAYWKPPACRYLKMSLSKGVKTDNVVTTLQGMKPAYFQLSVYNLDSTYDDLIRLLAFNITDLALSVRLEDLTSIPVKAKDSLKSLILARKTIYTLVISCKGKSRMVKRIDSDFEQAIVNLFGEVPDLSFDKNVIFHEVFHYY</sequence>